<keyword evidence="2" id="KW-1185">Reference proteome</keyword>
<dbReference type="AlphaFoldDB" id="A0A8J2JUK5"/>
<gene>
    <name evidence="1" type="ORF">AFUS01_LOCUS15544</name>
</gene>
<accession>A0A8J2JUK5</accession>
<evidence type="ECO:0000313" key="1">
    <source>
        <dbReference type="EMBL" id="CAG7726642.1"/>
    </source>
</evidence>
<dbReference type="Proteomes" id="UP000708208">
    <property type="component" value="Unassembled WGS sequence"/>
</dbReference>
<protein>
    <submittedName>
        <fullName evidence="1">Uncharacterized protein</fullName>
    </submittedName>
</protein>
<dbReference type="EMBL" id="CAJVCH010138278">
    <property type="protein sequence ID" value="CAG7726642.1"/>
    <property type="molecule type" value="Genomic_DNA"/>
</dbReference>
<name>A0A8J2JUK5_9HEXA</name>
<comment type="caution">
    <text evidence="1">The sequence shown here is derived from an EMBL/GenBank/DDBJ whole genome shotgun (WGS) entry which is preliminary data.</text>
</comment>
<evidence type="ECO:0000313" key="2">
    <source>
        <dbReference type="Proteomes" id="UP000708208"/>
    </source>
</evidence>
<organism evidence="1 2">
    <name type="scientific">Allacma fusca</name>
    <dbReference type="NCBI Taxonomy" id="39272"/>
    <lineage>
        <taxon>Eukaryota</taxon>
        <taxon>Metazoa</taxon>
        <taxon>Ecdysozoa</taxon>
        <taxon>Arthropoda</taxon>
        <taxon>Hexapoda</taxon>
        <taxon>Collembola</taxon>
        <taxon>Symphypleona</taxon>
        <taxon>Sminthuridae</taxon>
        <taxon>Allacma</taxon>
    </lineage>
</organism>
<dbReference type="OrthoDB" id="6359816at2759"/>
<reference evidence="1" key="1">
    <citation type="submission" date="2021-06" db="EMBL/GenBank/DDBJ databases">
        <authorList>
            <person name="Hodson N. C."/>
            <person name="Mongue J. A."/>
            <person name="Jaron S. K."/>
        </authorList>
    </citation>
    <scope>NUCLEOTIDE SEQUENCE</scope>
</reference>
<proteinExistence type="predicted"/>
<sequence length="253" mass="29079">MIRRNYCNSYLEVSFENETNIEAIISLLLRGRFLNKLKFTNINVEKQVLDNPSRSLADYQLPFLTELKFYGSPCLTSDDYSLLHWINKRVTIPHLQSFAFIGDIRSSLKCLSLAGVFLKNIGNHVSHELHITTAASNVSRHLRSLSTSLDNPAENFSALLNCIQSNWRCLRSIEITPVINFTTDVDNYQLAVPGRVRNIHLLPASLQSLEIWADRYEQTDLDLFAMRFESLRISSWLFAHQEATFSMHEVAIR</sequence>